<dbReference type="InterPro" id="IPR003567">
    <property type="entry name" value="Cyt_c_biogenesis"/>
</dbReference>
<dbReference type="PANTHER" id="PTHR43653:SF1">
    <property type="entry name" value="CYTOCHROME C-TYPE BIOGENESIS PROTEIN CCMF"/>
    <property type="match status" value="1"/>
</dbReference>
<proteinExistence type="inferred from homology"/>
<feature type="transmembrane region" description="Helical" evidence="3">
    <location>
        <begin position="15"/>
        <end position="37"/>
    </location>
</feature>
<feature type="transmembrane region" description="Helical" evidence="3">
    <location>
        <begin position="480"/>
        <end position="500"/>
    </location>
</feature>
<feature type="transmembrane region" description="Helical" evidence="3">
    <location>
        <begin position="132"/>
        <end position="154"/>
    </location>
</feature>
<feature type="domain" description="Cytochrome c assembly protein" evidence="4">
    <location>
        <begin position="107"/>
        <end position="322"/>
    </location>
</feature>
<dbReference type="SUPFAM" id="SSF103473">
    <property type="entry name" value="MFS general substrate transporter"/>
    <property type="match status" value="1"/>
</dbReference>
<evidence type="ECO:0000259" key="4">
    <source>
        <dbReference type="Pfam" id="PF01578"/>
    </source>
</evidence>
<feature type="transmembrane region" description="Helical" evidence="3">
    <location>
        <begin position="338"/>
        <end position="359"/>
    </location>
</feature>
<feature type="transmembrane region" description="Helical" evidence="3">
    <location>
        <begin position="276"/>
        <end position="292"/>
    </location>
</feature>
<keyword evidence="7" id="KW-1185">Reference proteome</keyword>
<feature type="transmembrane region" description="Helical" evidence="3">
    <location>
        <begin position="49"/>
        <end position="73"/>
    </location>
</feature>
<evidence type="ECO:0000259" key="5">
    <source>
        <dbReference type="Pfam" id="PF16327"/>
    </source>
</evidence>
<feature type="transmembrane region" description="Helical" evidence="3">
    <location>
        <begin position="454"/>
        <end position="474"/>
    </location>
</feature>
<sequence length="822" mass="92273">MDINYVGENLLPGKIGQFFVVLSFGAALFSFISYFFATKSPEEKGWKTMGRIGFMINALSVVTIGTLLFYMIYNHMFEYYYVWSHSDTSLPTHYIISSFWEGQEGSFWLWMFWQVVIGTVLLFRAKSWESPVMTFVMLCQTFLGSMLLGVEILGSRIGSSPFILLREAMDAPIFKDPNYLSMIDGKGLNALLQNYWMVIHPPTLFLGFASMIVPFAYAAAGLWKRQYKEWLKPGLPWALFAVMILGAGIIMGSFWAYEALNFGGFWAWDPVENVSIIPWLTLIAAVHVILAYNHSGHGYFTATLLSLISFVLVIYASYLTRSGILGETSVHSFTSLGMSGQLIAFNLVFLLIMIGLLVWCRKELPRTPKEEEIYSREFWLFIGALVLTVACVQMIATTSIPVFNALFGTKVAPPIDPIAHYNKWQGAFAVVVLLLTAVTQFLKYKRTDASKFWASTLASLIVSIFLAAGAIYLTKTYTNVMYILLMFTGIFCVVANVRILGDAIKGKWKLTGSAVSHIGFGFLVLGALVAAATNEVISINQSGYIGVKNFGKEGDKFTDPGENLFLTEGEPIQMGEYRITYIGDSVAAPNVFYHIKYEKIDEETGKVKESFVLSPFAQNNPEMGGLIGTPDTRHYLTHDIYTLITAAAADSHAPLSKVNADEQTGFEDYEEPATFLVNIGDTLRYRNGIFVIEGVNKSAKLQNIPLKENDVILGLKIKVIAADQKEYHAEPIFLLKDGHAYDFNKDVEEQGLKFRFTNILPDKDKLEIMLYQKPLPEKKWIVFKAIKFPYINFFWAGTVIMTIGFIMAIIRRIQENKSKANA</sequence>
<keyword evidence="2" id="KW-0201">Cytochrome c-type biogenesis</keyword>
<dbReference type="EMBL" id="BAABGR010000015">
    <property type="protein sequence ID" value="GAA4516374.1"/>
    <property type="molecule type" value="Genomic_DNA"/>
</dbReference>
<evidence type="ECO:0000256" key="1">
    <source>
        <dbReference type="ARBA" id="ARBA00009186"/>
    </source>
</evidence>
<dbReference type="PANTHER" id="PTHR43653">
    <property type="entry name" value="CYTOCHROME C ASSEMBLY PROTEIN-RELATED"/>
    <property type="match status" value="1"/>
</dbReference>
<feature type="transmembrane region" description="Helical" evidence="3">
    <location>
        <begin position="235"/>
        <end position="256"/>
    </location>
</feature>
<feature type="transmembrane region" description="Helical" evidence="3">
    <location>
        <begin position="424"/>
        <end position="442"/>
    </location>
</feature>
<dbReference type="Proteomes" id="UP001500394">
    <property type="component" value="Unassembled WGS sequence"/>
</dbReference>
<evidence type="ECO:0000313" key="6">
    <source>
        <dbReference type="EMBL" id="GAA4516374.1"/>
    </source>
</evidence>
<organism evidence="6 7">
    <name type="scientific">Sphingobacterium thermophilum</name>
    <dbReference type="NCBI Taxonomy" id="768534"/>
    <lineage>
        <taxon>Bacteria</taxon>
        <taxon>Pseudomonadati</taxon>
        <taxon>Bacteroidota</taxon>
        <taxon>Sphingobacteriia</taxon>
        <taxon>Sphingobacteriales</taxon>
        <taxon>Sphingobacteriaceae</taxon>
        <taxon>Sphingobacterium</taxon>
    </lineage>
</organism>
<evidence type="ECO:0000256" key="3">
    <source>
        <dbReference type="SAM" id="Phobius"/>
    </source>
</evidence>
<dbReference type="RefSeq" id="WP_345067043.1">
    <property type="nucleotide sequence ID" value="NZ_BAABGR010000015.1"/>
</dbReference>
<keyword evidence="3" id="KW-0812">Transmembrane</keyword>
<protein>
    <submittedName>
        <fullName evidence="6">Cytochrome c biogenesis protein CcsA</fullName>
    </submittedName>
</protein>
<feature type="domain" description="Cytochrome c-type biogenesis protein CcmF C-terminal" evidence="5">
    <location>
        <begin position="347"/>
        <end position="533"/>
    </location>
</feature>
<keyword evidence="3" id="KW-1133">Transmembrane helix</keyword>
<feature type="transmembrane region" description="Helical" evidence="3">
    <location>
        <begin position="512"/>
        <end position="532"/>
    </location>
</feature>
<dbReference type="Pfam" id="PF16327">
    <property type="entry name" value="CcmF_C"/>
    <property type="match status" value="1"/>
</dbReference>
<comment type="caution">
    <text evidence="6">The sequence shown here is derived from an EMBL/GenBank/DDBJ whole genome shotgun (WGS) entry which is preliminary data.</text>
</comment>
<comment type="similarity">
    <text evidence="1">Belongs to the CcmF/CycK/Ccl1/NrfE/CcsA family.</text>
</comment>
<feature type="transmembrane region" description="Helical" evidence="3">
    <location>
        <begin position="299"/>
        <end position="318"/>
    </location>
</feature>
<dbReference type="Pfam" id="PF01578">
    <property type="entry name" value="Cytochrom_C_asm"/>
    <property type="match status" value="1"/>
</dbReference>
<feature type="transmembrane region" description="Helical" evidence="3">
    <location>
        <begin position="204"/>
        <end position="223"/>
    </location>
</feature>
<dbReference type="InterPro" id="IPR036259">
    <property type="entry name" value="MFS_trans_sf"/>
</dbReference>
<feature type="transmembrane region" description="Helical" evidence="3">
    <location>
        <begin position="379"/>
        <end position="404"/>
    </location>
</feature>
<keyword evidence="3" id="KW-0472">Membrane</keyword>
<feature type="transmembrane region" description="Helical" evidence="3">
    <location>
        <begin position="790"/>
        <end position="810"/>
    </location>
</feature>
<gene>
    <name evidence="6" type="primary">ccsA_2</name>
    <name evidence="6" type="ORF">GCM10023173_15590</name>
</gene>
<reference evidence="7" key="1">
    <citation type="journal article" date="2019" name="Int. J. Syst. Evol. Microbiol.">
        <title>The Global Catalogue of Microorganisms (GCM) 10K type strain sequencing project: providing services to taxonomists for standard genome sequencing and annotation.</title>
        <authorList>
            <consortium name="The Broad Institute Genomics Platform"/>
            <consortium name="The Broad Institute Genome Sequencing Center for Infectious Disease"/>
            <person name="Wu L."/>
            <person name="Ma J."/>
        </authorList>
    </citation>
    <scope>NUCLEOTIDE SEQUENCE [LARGE SCALE GENOMIC DNA]</scope>
    <source>
        <strain evidence="7">JCM 17858</strain>
    </source>
</reference>
<name>A0ABP8R2F6_9SPHI</name>
<dbReference type="InterPro" id="IPR002541">
    <property type="entry name" value="Cyt_c_assembly"/>
</dbReference>
<dbReference type="PRINTS" id="PR01410">
    <property type="entry name" value="CCBIOGENESIS"/>
</dbReference>
<evidence type="ECO:0000256" key="2">
    <source>
        <dbReference type="ARBA" id="ARBA00022748"/>
    </source>
</evidence>
<feature type="transmembrane region" description="Helical" evidence="3">
    <location>
        <begin position="107"/>
        <end position="125"/>
    </location>
</feature>
<dbReference type="InterPro" id="IPR032523">
    <property type="entry name" value="CcmF_C"/>
</dbReference>
<accession>A0ABP8R2F6</accession>
<evidence type="ECO:0000313" key="7">
    <source>
        <dbReference type="Proteomes" id="UP001500394"/>
    </source>
</evidence>